<evidence type="ECO:0000256" key="1">
    <source>
        <dbReference type="SAM" id="MobiDB-lite"/>
    </source>
</evidence>
<sequence>MSSAGKGGARHTPKPQVDVDLLVKCFTLHSALIQHCGPYENISKTQACNPKGLFLMLPLLKGLLDLEATCEIHGSCLRQAIFQVLVQGPSLNDSKFNGSVWVGSRVERISVVLFHMRRLKGSDDMKACASRLTGAEFLQLQEVVDMIAKKGSPSTELALVALDKREDGEQEPAIRKLKKEVSDVSLDSQGFPKSLKTPEKVETPLLKGCKPGDKLPLLKGDTSEAEPVEGEPLAEPSFKRRRKGQLAERQPTEEEKSNMKDALGLGKVYKRPAGKKKKTSKAKAGSSKASSPLVKGKKKIANPNRKPWLKLYMTQTKKPPWRAYLAGTTQKGGKKSLIVETTARNHPKYKEIIQLIKERLEQEHITKHEALSLRAELYSSM</sequence>
<dbReference type="Proteomes" id="UP001642464">
    <property type="component" value="Unassembled WGS sequence"/>
</dbReference>
<comment type="caution">
    <text evidence="2">The sequence shown here is derived from an EMBL/GenBank/DDBJ whole genome shotgun (WGS) entry which is preliminary data.</text>
</comment>
<name>A0ABP0NQ15_9DINO</name>
<feature type="region of interest" description="Disordered" evidence="1">
    <location>
        <begin position="187"/>
        <end position="300"/>
    </location>
</feature>
<organism evidence="2 3">
    <name type="scientific">Durusdinium trenchii</name>
    <dbReference type="NCBI Taxonomy" id="1381693"/>
    <lineage>
        <taxon>Eukaryota</taxon>
        <taxon>Sar</taxon>
        <taxon>Alveolata</taxon>
        <taxon>Dinophyceae</taxon>
        <taxon>Suessiales</taxon>
        <taxon>Symbiodiniaceae</taxon>
        <taxon>Durusdinium</taxon>
    </lineage>
</organism>
<reference evidence="2 3" key="1">
    <citation type="submission" date="2024-02" db="EMBL/GenBank/DDBJ databases">
        <authorList>
            <person name="Chen Y."/>
            <person name="Shah S."/>
            <person name="Dougan E. K."/>
            <person name="Thang M."/>
            <person name="Chan C."/>
        </authorList>
    </citation>
    <scope>NUCLEOTIDE SEQUENCE [LARGE SCALE GENOMIC DNA]</scope>
</reference>
<feature type="compositionally biased region" description="Basic and acidic residues" evidence="1">
    <location>
        <begin position="250"/>
        <end position="259"/>
    </location>
</feature>
<dbReference type="EMBL" id="CAXAMM010030069">
    <property type="protein sequence ID" value="CAK9065890.1"/>
    <property type="molecule type" value="Genomic_DNA"/>
</dbReference>
<feature type="compositionally biased region" description="Basic residues" evidence="1">
    <location>
        <begin position="268"/>
        <end position="281"/>
    </location>
</feature>
<feature type="compositionally biased region" description="Low complexity" evidence="1">
    <location>
        <begin position="282"/>
        <end position="291"/>
    </location>
</feature>
<gene>
    <name evidence="2" type="ORF">SCF082_LOCUS33637</name>
</gene>
<evidence type="ECO:0000313" key="3">
    <source>
        <dbReference type="Proteomes" id="UP001642464"/>
    </source>
</evidence>
<proteinExistence type="predicted"/>
<protein>
    <submittedName>
        <fullName evidence="2">Uncharacterized protein</fullName>
    </submittedName>
</protein>
<accession>A0ABP0NQ15</accession>
<evidence type="ECO:0000313" key="2">
    <source>
        <dbReference type="EMBL" id="CAK9065890.1"/>
    </source>
</evidence>
<keyword evidence="3" id="KW-1185">Reference proteome</keyword>